<dbReference type="GO" id="GO:0005524">
    <property type="term" value="F:ATP binding"/>
    <property type="evidence" value="ECO:0007669"/>
    <property type="project" value="UniProtKB-KW"/>
</dbReference>
<dbReference type="GO" id="GO:0052856">
    <property type="term" value="F:NAD(P)HX epimerase activity"/>
    <property type="evidence" value="ECO:0007669"/>
    <property type="project" value="TreeGrafter"/>
</dbReference>
<dbReference type="AlphaFoldDB" id="A0A7C8BQZ6"/>
<dbReference type="GO" id="GO:0052855">
    <property type="term" value="F:ADP-dependent NAD(P)H-hydrate dehydratase activity"/>
    <property type="evidence" value="ECO:0007669"/>
    <property type="project" value="UniProtKB-UniRule"/>
</dbReference>
<reference evidence="8 9" key="1">
    <citation type="submission" date="2019-09" db="EMBL/GenBank/DDBJ databases">
        <title>Whole genome shotgun sequencing (WGS) of Ellagibacter isourolithinifaciens DSM 104140(T) and Adlercreutzia muris DSM 29508(T).</title>
        <authorList>
            <person name="Stoll D.A."/>
            <person name="Danylec N."/>
            <person name="Huch M."/>
        </authorList>
    </citation>
    <scope>NUCLEOTIDE SEQUENCE [LARGE SCALE GENOMIC DNA]</scope>
    <source>
        <strain evidence="8 9">DSM 29508</strain>
    </source>
</reference>
<proteinExistence type="inferred from homology"/>
<evidence type="ECO:0000256" key="2">
    <source>
        <dbReference type="ARBA" id="ARBA00022840"/>
    </source>
</evidence>
<dbReference type="EMBL" id="WAJS01000016">
    <property type="protein sequence ID" value="KAB1648526.1"/>
    <property type="molecule type" value="Genomic_DNA"/>
</dbReference>
<accession>A0A7C8BQZ6</accession>
<keyword evidence="9" id="KW-1185">Reference proteome</keyword>
<dbReference type="PANTHER" id="PTHR12592">
    <property type="entry name" value="ATP-DEPENDENT (S)-NAD(P)H-HYDRATE DEHYDRATASE FAMILY MEMBER"/>
    <property type="match status" value="1"/>
</dbReference>
<feature type="binding site" evidence="6">
    <location>
        <position position="232"/>
    </location>
    <ligand>
        <name>(6S)-NADPHX</name>
        <dbReference type="ChEBI" id="CHEBI:64076"/>
    </ligand>
</feature>
<dbReference type="NCBIfam" id="TIGR00196">
    <property type="entry name" value="yjeF_cterm"/>
    <property type="match status" value="1"/>
</dbReference>
<comment type="cofactor">
    <cofactor evidence="6">
        <name>Mg(2+)</name>
        <dbReference type="ChEBI" id="CHEBI:18420"/>
    </cofactor>
</comment>
<sequence length="294" mass="29271">MTFTVAPPRTDAALAALLPWPAPDAHKYSRGRLALVAGSPAYPGAACLAATASQRAGAGYTEVFCAGKSLLAVRAASPSLVAQDWRHWQPSRGAALSPDRPGACVIGCGFAGEGKTEGPLVMETLHAFAGPLLVDGGALTLLASATGLRLAAERACAGLPLVLTPHGGEAVRLARAAQLEEGLTGAALARELARAFGAVVALKGPCTYIADGAGVEAMDRGTAALAKAGTGDVLAGIIGALLAQGIGARDSAALGCALHAEAGRAAEEARTAICVVAEDLPSYLPAAVRAIAGR</sequence>
<dbReference type="InterPro" id="IPR000631">
    <property type="entry name" value="CARKD"/>
</dbReference>
<dbReference type="InterPro" id="IPR017953">
    <property type="entry name" value="Carbohydrate_kinase_pred_CS"/>
</dbReference>
<keyword evidence="3 6" id="KW-0521">NADP</keyword>
<organism evidence="8 9">
    <name type="scientific">Adlercreutzia muris</name>
    <dbReference type="NCBI Taxonomy" id="1796610"/>
    <lineage>
        <taxon>Bacteria</taxon>
        <taxon>Bacillati</taxon>
        <taxon>Actinomycetota</taxon>
        <taxon>Coriobacteriia</taxon>
        <taxon>Eggerthellales</taxon>
        <taxon>Eggerthellaceae</taxon>
        <taxon>Adlercreutzia</taxon>
    </lineage>
</organism>
<keyword evidence="2 6" id="KW-0067">ATP-binding</keyword>
<dbReference type="Pfam" id="PF01256">
    <property type="entry name" value="Carb_kinase"/>
    <property type="match status" value="1"/>
</dbReference>
<dbReference type="RefSeq" id="WP_151430556.1">
    <property type="nucleotide sequence ID" value="NZ_JANJZI010000017.1"/>
</dbReference>
<dbReference type="SUPFAM" id="SSF53613">
    <property type="entry name" value="Ribokinase-like"/>
    <property type="match status" value="1"/>
</dbReference>
<protein>
    <recommendedName>
        <fullName evidence="6">ADP-dependent (S)-NAD(P)H-hydrate dehydratase</fullName>
        <ecNumber evidence="6">4.2.1.136</ecNumber>
    </recommendedName>
    <alternativeName>
        <fullName evidence="6">ADP-dependent NAD(P)HX dehydratase</fullName>
    </alternativeName>
</protein>
<comment type="subunit">
    <text evidence="6">Homotetramer.</text>
</comment>
<keyword evidence="1 6" id="KW-0547">Nucleotide-binding</keyword>
<dbReference type="HAMAP" id="MF_01965">
    <property type="entry name" value="NADHX_dehydratase"/>
    <property type="match status" value="1"/>
</dbReference>
<feature type="binding site" evidence="6">
    <location>
        <position position="231"/>
    </location>
    <ligand>
        <name>AMP</name>
        <dbReference type="ChEBI" id="CHEBI:456215"/>
    </ligand>
</feature>
<name>A0A7C8BQZ6_9ACTN</name>
<feature type="binding site" evidence="6">
    <location>
        <position position="109"/>
    </location>
    <ligand>
        <name>(6S)-NADPHX</name>
        <dbReference type="ChEBI" id="CHEBI:64076"/>
    </ligand>
</feature>
<dbReference type="GO" id="GO:0110051">
    <property type="term" value="P:metabolite repair"/>
    <property type="evidence" value="ECO:0007669"/>
    <property type="project" value="TreeGrafter"/>
</dbReference>
<evidence type="ECO:0000259" key="7">
    <source>
        <dbReference type="PROSITE" id="PS51383"/>
    </source>
</evidence>
<dbReference type="InterPro" id="IPR029056">
    <property type="entry name" value="Ribokinase-like"/>
</dbReference>
<dbReference type="EC" id="4.2.1.136" evidence="6"/>
<comment type="catalytic activity">
    <reaction evidence="6">
        <text>(6S)-NADHX + ADP = AMP + phosphate + NADH + H(+)</text>
        <dbReference type="Rhea" id="RHEA:32223"/>
        <dbReference type="ChEBI" id="CHEBI:15378"/>
        <dbReference type="ChEBI" id="CHEBI:43474"/>
        <dbReference type="ChEBI" id="CHEBI:57945"/>
        <dbReference type="ChEBI" id="CHEBI:64074"/>
        <dbReference type="ChEBI" id="CHEBI:456215"/>
        <dbReference type="ChEBI" id="CHEBI:456216"/>
        <dbReference type="EC" id="4.2.1.136"/>
    </reaction>
</comment>
<dbReference type="PROSITE" id="PS51383">
    <property type="entry name" value="YJEF_C_3"/>
    <property type="match status" value="1"/>
</dbReference>
<dbReference type="Proteomes" id="UP000479639">
    <property type="component" value="Unassembled WGS sequence"/>
</dbReference>
<keyword evidence="4 6" id="KW-0520">NAD</keyword>
<evidence type="ECO:0000313" key="9">
    <source>
        <dbReference type="Proteomes" id="UP000479639"/>
    </source>
</evidence>
<dbReference type="CDD" id="cd01171">
    <property type="entry name" value="YXKO-related"/>
    <property type="match status" value="1"/>
</dbReference>
<evidence type="ECO:0000256" key="5">
    <source>
        <dbReference type="ARBA" id="ARBA00023239"/>
    </source>
</evidence>
<evidence type="ECO:0000313" key="8">
    <source>
        <dbReference type="EMBL" id="KAB1648526.1"/>
    </source>
</evidence>
<feature type="domain" description="YjeF C-terminal" evidence="7">
    <location>
        <begin position="10"/>
        <end position="291"/>
    </location>
</feature>
<dbReference type="GO" id="GO:0046496">
    <property type="term" value="P:nicotinamide nucleotide metabolic process"/>
    <property type="evidence" value="ECO:0007669"/>
    <property type="project" value="UniProtKB-UniRule"/>
</dbReference>
<feature type="binding site" evidence="6">
    <location>
        <begin position="203"/>
        <end position="207"/>
    </location>
    <ligand>
        <name>AMP</name>
        <dbReference type="ChEBI" id="CHEBI:456215"/>
    </ligand>
</feature>
<evidence type="ECO:0000256" key="3">
    <source>
        <dbReference type="ARBA" id="ARBA00022857"/>
    </source>
</evidence>
<comment type="function">
    <text evidence="6">Catalyzes the dehydration of the S-form of NAD(P)HX at the expense of ADP, which is converted to AMP. Together with NAD(P)HX epimerase, which catalyzes the epimerization of the S- and R-forms, the enzyme allows the repair of both epimers of NAD(P)HX, a damaged form of NAD(P)H that is a result of enzymatic or heat-dependent hydration.</text>
</comment>
<feature type="binding site" evidence="6">
    <location>
        <position position="45"/>
    </location>
    <ligand>
        <name>(6S)-NADPHX</name>
        <dbReference type="ChEBI" id="CHEBI:64076"/>
    </ligand>
</feature>
<evidence type="ECO:0000256" key="6">
    <source>
        <dbReference type="HAMAP-Rule" id="MF_01965"/>
    </source>
</evidence>
<evidence type="ECO:0000256" key="1">
    <source>
        <dbReference type="ARBA" id="ARBA00022741"/>
    </source>
</evidence>
<keyword evidence="5 6" id="KW-0456">Lyase</keyword>
<feature type="binding site" evidence="6">
    <location>
        <position position="166"/>
    </location>
    <ligand>
        <name>(6S)-NADPHX</name>
        <dbReference type="ChEBI" id="CHEBI:64076"/>
    </ligand>
</feature>
<dbReference type="Gene3D" id="3.40.1190.20">
    <property type="match status" value="1"/>
</dbReference>
<gene>
    <name evidence="6" type="primary">nnrD</name>
    <name evidence="8" type="ORF">F8D48_06455</name>
</gene>
<comment type="caution">
    <text evidence="8">The sequence shown here is derived from an EMBL/GenBank/DDBJ whole genome shotgun (WGS) entry which is preliminary data.</text>
</comment>
<evidence type="ECO:0000256" key="4">
    <source>
        <dbReference type="ARBA" id="ARBA00023027"/>
    </source>
</evidence>
<dbReference type="PANTHER" id="PTHR12592:SF0">
    <property type="entry name" value="ATP-DEPENDENT (S)-NAD(P)H-HYDRATE DEHYDRATASE"/>
    <property type="match status" value="1"/>
</dbReference>
<dbReference type="PROSITE" id="PS01050">
    <property type="entry name" value="YJEF_C_2"/>
    <property type="match status" value="1"/>
</dbReference>
<comment type="similarity">
    <text evidence="6">Belongs to the NnrD/CARKD family.</text>
</comment>
<comment type="catalytic activity">
    <reaction evidence="6">
        <text>(6S)-NADPHX + ADP = AMP + phosphate + NADPH + H(+)</text>
        <dbReference type="Rhea" id="RHEA:32235"/>
        <dbReference type="ChEBI" id="CHEBI:15378"/>
        <dbReference type="ChEBI" id="CHEBI:43474"/>
        <dbReference type="ChEBI" id="CHEBI:57783"/>
        <dbReference type="ChEBI" id="CHEBI:64076"/>
        <dbReference type="ChEBI" id="CHEBI:456215"/>
        <dbReference type="ChEBI" id="CHEBI:456216"/>
        <dbReference type="EC" id="4.2.1.136"/>
    </reaction>
</comment>